<dbReference type="EMBL" id="CP062983">
    <property type="protein sequence ID" value="QPC80762.1"/>
    <property type="molecule type" value="Genomic_DNA"/>
</dbReference>
<dbReference type="Pfam" id="PF10672">
    <property type="entry name" value="Methyltrans_SAM"/>
    <property type="match status" value="1"/>
</dbReference>
<dbReference type="SMART" id="SM00359">
    <property type="entry name" value="PUA"/>
    <property type="match status" value="1"/>
</dbReference>
<dbReference type="InterPro" id="IPR029063">
    <property type="entry name" value="SAM-dependent_MTases_sf"/>
</dbReference>
<evidence type="ECO:0000256" key="1">
    <source>
        <dbReference type="ARBA" id="ARBA00004496"/>
    </source>
</evidence>
<evidence type="ECO:0000313" key="11">
    <source>
        <dbReference type="Proteomes" id="UP000594468"/>
    </source>
</evidence>
<evidence type="ECO:0000259" key="9">
    <source>
        <dbReference type="SMART" id="SM00359"/>
    </source>
</evidence>
<dbReference type="CDD" id="cd02440">
    <property type="entry name" value="AdoMet_MTases"/>
    <property type="match status" value="1"/>
</dbReference>
<evidence type="ECO:0000256" key="5">
    <source>
        <dbReference type="ARBA" id="ARBA00022679"/>
    </source>
</evidence>
<dbReference type="Gene3D" id="3.40.50.150">
    <property type="entry name" value="Vaccinia Virus protein VP39"/>
    <property type="match status" value="1"/>
</dbReference>
<dbReference type="GO" id="GO:0003723">
    <property type="term" value="F:RNA binding"/>
    <property type="evidence" value="ECO:0007669"/>
    <property type="project" value="UniProtKB-KW"/>
</dbReference>
<name>A0A7S8E5H9_9CHLR</name>
<sequence>MPSPTVTIKPKREKPIINQHPWIFSGAIASVKDANPGDVVTVVDSKGHFLARGYFNPKSQIQVRILTWQDEPIDDAWWQKMLQRAIDSRKDQPADSGFRIINAENDFIPGLVADYYNGWIVLQALTLFIDQHKQHIAQMLMEMMGARGVYERSDVDVRGREGLSDAIGQLAGLPVPDQIEFQHSPGIKLLVDIKNGHKTGFYLDQKENHRSLEALIAGSDETQHVLNCFAYTGAFTVAALATGKTHVVSVDSSLEALQLAEKNIALNELDQTEESYELIQANCFDYLRDATEAGDQYDIIILDPPKFAHNKQQIDRASRGYKDLNLHAFHLIKPGGYLMTYSCSGAISQDLFQKIVFGALADSGRQAQIVSHLNANSDHPIALTFPEGEYLKGLLLKVY</sequence>
<dbReference type="KEGG" id="pmet:G4Y79_13695"/>
<keyword evidence="4 10" id="KW-0489">Methyltransferase</keyword>
<dbReference type="PANTHER" id="PTHR42873">
    <property type="entry name" value="RIBOSOMAL RNA LARGE SUBUNIT METHYLTRANSFERASE"/>
    <property type="match status" value="1"/>
</dbReference>
<keyword evidence="11" id="KW-1185">Reference proteome</keyword>
<dbReference type="InterPro" id="IPR019614">
    <property type="entry name" value="SAM-dep_methyl-trfase"/>
</dbReference>
<dbReference type="PROSITE" id="PS50890">
    <property type="entry name" value="PUA"/>
    <property type="match status" value="1"/>
</dbReference>
<dbReference type="GO" id="GO:0032259">
    <property type="term" value="P:methylation"/>
    <property type="evidence" value="ECO:0007669"/>
    <property type="project" value="UniProtKB-KW"/>
</dbReference>
<evidence type="ECO:0000256" key="7">
    <source>
        <dbReference type="ARBA" id="ARBA00022884"/>
    </source>
</evidence>
<feature type="domain" description="PUA" evidence="9">
    <location>
        <begin position="4"/>
        <end position="87"/>
    </location>
</feature>
<dbReference type="SUPFAM" id="SSF88697">
    <property type="entry name" value="PUA domain-like"/>
    <property type="match status" value="1"/>
</dbReference>
<keyword evidence="2" id="KW-0963">Cytoplasm</keyword>
<dbReference type="CDD" id="cd21153">
    <property type="entry name" value="PUA_RlmI"/>
    <property type="match status" value="1"/>
</dbReference>
<evidence type="ECO:0000256" key="8">
    <source>
        <dbReference type="ARBA" id="ARBA00038091"/>
    </source>
</evidence>
<evidence type="ECO:0000256" key="3">
    <source>
        <dbReference type="ARBA" id="ARBA00022552"/>
    </source>
</evidence>
<dbReference type="Pfam" id="PF17785">
    <property type="entry name" value="PUA_3"/>
    <property type="match status" value="1"/>
</dbReference>
<dbReference type="PANTHER" id="PTHR42873:SF1">
    <property type="entry name" value="S-ADENOSYLMETHIONINE-DEPENDENT METHYLTRANSFERASE DOMAIN-CONTAINING PROTEIN"/>
    <property type="match status" value="1"/>
</dbReference>
<protein>
    <submittedName>
        <fullName evidence="10">Class I SAM-dependent rRNA methyltransferase</fullName>
    </submittedName>
</protein>
<dbReference type="AlphaFoldDB" id="A0A7S8E5H9"/>
<dbReference type="GO" id="GO:0005737">
    <property type="term" value="C:cytoplasm"/>
    <property type="evidence" value="ECO:0007669"/>
    <property type="project" value="UniProtKB-SubCell"/>
</dbReference>
<dbReference type="InterPro" id="IPR002478">
    <property type="entry name" value="PUA"/>
</dbReference>
<dbReference type="GO" id="GO:0006364">
    <property type="term" value="P:rRNA processing"/>
    <property type="evidence" value="ECO:0007669"/>
    <property type="project" value="UniProtKB-KW"/>
</dbReference>
<comment type="similarity">
    <text evidence="8">Belongs to the methyltransferase superfamily. RlmI family.</text>
</comment>
<evidence type="ECO:0000256" key="6">
    <source>
        <dbReference type="ARBA" id="ARBA00022691"/>
    </source>
</evidence>
<dbReference type="SUPFAM" id="SSF53335">
    <property type="entry name" value="S-adenosyl-L-methionine-dependent methyltransferases"/>
    <property type="match status" value="1"/>
</dbReference>
<reference evidence="10 11" key="1">
    <citation type="submission" date="2020-02" db="EMBL/GenBank/DDBJ databases">
        <authorList>
            <person name="Zheng R.K."/>
            <person name="Sun C.M."/>
        </authorList>
    </citation>
    <scope>NUCLEOTIDE SEQUENCE [LARGE SCALE GENOMIC DNA]</scope>
    <source>
        <strain evidence="11">rifampicinis</strain>
    </source>
</reference>
<dbReference type="InterPro" id="IPR036974">
    <property type="entry name" value="PUA_sf"/>
</dbReference>
<comment type="subcellular location">
    <subcellularLocation>
        <location evidence="1">Cytoplasm</location>
    </subcellularLocation>
</comment>
<dbReference type="RefSeq" id="WP_195168837.1">
    <property type="nucleotide sequence ID" value="NZ_CP062983.1"/>
</dbReference>
<accession>A0A7S8E5H9</accession>
<evidence type="ECO:0000313" key="10">
    <source>
        <dbReference type="EMBL" id="QPC80762.1"/>
    </source>
</evidence>
<evidence type="ECO:0000256" key="4">
    <source>
        <dbReference type="ARBA" id="ARBA00022603"/>
    </source>
</evidence>
<evidence type="ECO:0000256" key="2">
    <source>
        <dbReference type="ARBA" id="ARBA00022490"/>
    </source>
</evidence>
<proteinExistence type="inferred from homology"/>
<keyword evidence="3" id="KW-0698">rRNA processing</keyword>
<dbReference type="InterPro" id="IPR015947">
    <property type="entry name" value="PUA-like_sf"/>
</dbReference>
<dbReference type="Gene3D" id="3.30.750.80">
    <property type="entry name" value="RNA methyltransferase domain (HRMD) like"/>
    <property type="match status" value="1"/>
</dbReference>
<keyword evidence="7" id="KW-0694">RNA-binding</keyword>
<dbReference type="Proteomes" id="UP000594468">
    <property type="component" value="Chromosome"/>
</dbReference>
<gene>
    <name evidence="10" type="ORF">G4Y79_13695</name>
</gene>
<dbReference type="Gene3D" id="2.30.130.10">
    <property type="entry name" value="PUA domain"/>
    <property type="match status" value="1"/>
</dbReference>
<dbReference type="CDD" id="cd11572">
    <property type="entry name" value="RlmI_M_like"/>
    <property type="match status" value="1"/>
</dbReference>
<dbReference type="InterPro" id="IPR041532">
    <property type="entry name" value="RlmI-like_PUA"/>
</dbReference>
<keyword evidence="5 10" id="KW-0808">Transferase</keyword>
<organism evidence="10 11">
    <name type="scientific">Phototrophicus methaneseepsis</name>
    <dbReference type="NCBI Taxonomy" id="2710758"/>
    <lineage>
        <taxon>Bacteria</taxon>
        <taxon>Bacillati</taxon>
        <taxon>Chloroflexota</taxon>
        <taxon>Candidatus Thermofontia</taxon>
        <taxon>Phototrophicales</taxon>
        <taxon>Phototrophicaceae</taxon>
        <taxon>Phototrophicus</taxon>
    </lineage>
</organism>
<keyword evidence="6" id="KW-0949">S-adenosyl-L-methionine</keyword>
<dbReference type="GO" id="GO:0008168">
    <property type="term" value="F:methyltransferase activity"/>
    <property type="evidence" value="ECO:0007669"/>
    <property type="project" value="UniProtKB-KW"/>
</dbReference>